<name>A0A926RWR0_9BACI</name>
<dbReference type="Gene3D" id="3.90.950.10">
    <property type="match status" value="1"/>
</dbReference>
<dbReference type="PANTHER" id="PTHR34699">
    <property type="match status" value="1"/>
</dbReference>
<comment type="subunit">
    <text evidence="10">Homodimer.</text>
</comment>
<evidence type="ECO:0000256" key="9">
    <source>
        <dbReference type="ARBA" id="ARBA00048781"/>
    </source>
</evidence>
<accession>A0A926RWR0</accession>
<dbReference type="InterPro" id="IPR029001">
    <property type="entry name" value="ITPase-like_fam"/>
</dbReference>
<keyword evidence="6 10" id="KW-0546">Nucleotide metabolism</keyword>
<evidence type="ECO:0000256" key="7">
    <source>
        <dbReference type="ARBA" id="ARBA00023211"/>
    </source>
</evidence>
<protein>
    <recommendedName>
        <fullName evidence="10">Probable inosine/xanthosine triphosphatase</fullName>
        <shortName evidence="10">ITPase/XTPase</shortName>
        <ecNumber evidence="10">3.6.1.73</ecNumber>
    </recommendedName>
    <alternativeName>
        <fullName evidence="10">Non-canonical purine NTP phosphatase</fullName>
    </alternativeName>
    <alternativeName>
        <fullName evidence="10">Non-standard purine NTP phosphatase</fullName>
    </alternativeName>
    <alternativeName>
        <fullName evidence="10">Nucleoside-triphosphate phosphatase</fullName>
        <shortName evidence="10">NTPase</shortName>
    </alternativeName>
</protein>
<dbReference type="SUPFAM" id="SSF52972">
    <property type="entry name" value="ITPase-like"/>
    <property type="match status" value="1"/>
</dbReference>
<dbReference type="GO" id="GO:0009117">
    <property type="term" value="P:nucleotide metabolic process"/>
    <property type="evidence" value="ECO:0007669"/>
    <property type="project" value="UniProtKB-KW"/>
</dbReference>
<evidence type="ECO:0000256" key="4">
    <source>
        <dbReference type="ARBA" id="ARBA00022801"/>
    </source>
</evidence>
<comment type="cofactor">
    <cofactor evidence="1">
        <name>Mn(2+)</name>
        <dbReference type="ChEBI" id="CHEBI:29035"/>
    </cofactor>
</comment>
<dbReference type="EMBL" id="JACXAI010000007">
    <property type="protein sequence ID" value="MBD1380176.1"/>
    <property type="molecule type" value="Genomic_DNA"/>
</dbReference>
<dbReference type="InterPro" id="IPR002786">
    <property type="entry name" value="Non_canon_purine_NTPase"/>
</dbReference>
<keyword evidence="3 10" id="KW-0547">Nucleotide-binding</keyword>
<reference evidence="12" key="1">
    <citation type="submission" date="2020-09" db="EMBL/GenBank/DDBJ databases">
        <title>A novel bacterium of genus Bacillus, isolated from South China Sea.</title>
        <authorList>
            <person name="Huang H."/>
            <person name="Mo K."/>
            <person name="Hu Y."/>
        </authorList>
    </citation>
    <scope>NUCLEOTIDE SEQUENCE</scope>
    <source>
        <strain evidence="12">IB182487</strain>
    </source>
</reference>
<keyword evidence="5 10" id="KW-0460">Magnesium</keyword>
<dbReference type="EC" id="3.6.1.73" evidence="10"/>
<evidence type="ECO:0000313" key="13">
    <source>
        <dbReference type="Proteomes" id="UP000626844"/>
    </source>
</evidence>
<keyword evidence="13" id="KW-1185">Reference proteome</keyword>
<comment type="catalytic activity">
    <reaction evidence="8 10">
        <text>ITP + H2O = IDP + phosphate + H(+)</text>
        <dbReference type="Rhea" id="RHEA:28330"/>
        <dbReference type="ChEBI" id="CHEBI:15377"/>
        <dbReference type="ChEBI" id="CHEBI:15378"/>
        <dbReference type="ChEBI" id="CHEBI:43474"/>
        <dbReference type="ChEBI" id="CHEBI:58280"/>
        <dbReference type="ChEBI" id="CHEBI:61402"/>
        <dbReference type="EC" id="3.6.1.73"/>
    </reaction>
</comment>
<organism evidence="12 13">
    <name type="scientific">Metabacillus arenae</name>
    <dbReference type="NCBI Taxonomy" id="2771434"/>
    <lineage>
        <taxon>Bacteria</taxon>
        <taxon>Bacillati</taxon>
        <taxon>Bacillota</taxon>
        <taxon>Bacilli</taxon>
        <taxon>Bacillales</taxon>
        <taxon>Bacillaceae</taxon>
        <taxon>Metabacillus</taxon>
    </lineage>
</organism>
<comment type="cofactor">
    <cofactor evidence="10">
        <name>Mg(2+)</name>
        <dbReference type="ChEBI" id="CHEBI:18420"/>
    </cofactor>
    <cofactor evidence="10">
        <name>Mn(2+)</name>
        <dbReference type="ChEBI" id="CHEBI:29035"/>
    </cofactor>
    <text evidence="10">Binds 1 divalent metal cation per subunit; can use either Mg(2+) or Mn(2+).</text>
</comment>
<dbReference type="GO" id="GO:0000166">
    <property type="term" value="F:nucleotide binding"/>
    <property type="evidence" value="ECO:0007669"/>
    <property type="project" value="UniProtKB-KW"/>
</dbReference>
<dbReference type="GO" id="GO:0046872">
    <property type="term" value="F:metal ion binding"/>
    <property type="evidence" value="ECO:0007669"/>
    <property type="project" value="UniProtKB-KW"/>
</dbReference>
<evidence type="ECO:0000256" key="6">
    <source>
        <dbReference type="ARBA" id="ARBA00023080"/>
    </source>
</evidence>
<keyword evidence="4 10" id="KW-0378">Hydrolase</keyword>
<gene>
    <name evidence="12" type="ORF">IC621_08035</name>
</gene>
<comment type="function">
    <text evidence="10">Phosphatase that hydrolyzes non-canonical purine nucleotides such as XTP and ITP to their respective diphosphate derivatives. Probably excludes non-canonical purines from DNA/RNA precursor pool, thus preventing their incorporation into DNA/RNA and avoiding chromosomal lesions.</text>
</comment>
<evidence type="ECO:0000256" key="2">
    <source>
        <dbReference type="ARBA" id="ARBA00022723"/>
    </source>
</evidence>
<keyword evidence="2 10" id="KW-0479">Metal-binding</keyword>
<evidence type="ECO:0000256" key="1">
    <source>
        <dbReference type="ARBA" id="ARBA00001936"/>
    </source>
</evidence>
<dbReference type="GO" id="GO:0103023">
    <property type="term" value="F:ITPase activity"/>
    <property type="evidence" value="ECO:0007669"/>
    <property type="project" value="UniProtKB-EC"/>
</dbReference>
<keyword evidence="7 10" id="KW-0464">Manganese</keyword>
<evidence type="ECO:0000256" key="3">
    <source>
        <dbReference type="ARBA" id="ARBA00022741"/>
    </source>
</evidence>
<dbReference type="RefSeq" id="WP_191157539.1">
    <property type="nucleotide sequence ID" value="NZ_JACXAI010000007.1"/>
</dbReference>
<evidence type="ECO:0000256" key="10">
    <source>
        <dbReference type="HAMAP-Rule" id="MF_00648"/>
    </source>
</evidence>
<dbReference type="Proteomes" id="UP000626844">
    <property type="component" value="Unassembled WGS sequence"/>
</dbReference>
<evidence type="ECO:0000259" key="11">
    <source>
        <dbReference type="Pfam" id="PF01931"/>
    </source>
</evidence>
<feature type="domain" description="Non-canonical purine NTP phosphatase/PRRC1" evidence="11">
    <location>
        <begin position="6"/>
        <end position="159"/>
    </location>
</feature>
<comment type="similarity">
    <text evidence="10">Belongs to the YjjX NTPase family.</text>
</comment>
<comment type="catalytic activity">
    <reaction evidence="9 10">
        <text>XTP + H2O = XDP + phosphate + H(+)</text>
        <dbReference type="Rhea" id="RHEA:28406"/>
        <dbReference type="ChEBI" id="CHEBI:15377"/>
        <dbReference type="ChEBI" id="CHEBI:15378"/>
        <dbReference type="ChEBI" id="CHEBI:43474"/>
        <dbReference type="ChEBI" id="CHEBI:59884"/>
        <dbReference type="ChEBI" id="CHEBI:61314"/>
        <dbReference type="EC" id="3.6.1.73"/>
    </reaction>
</comment>
<dbReference type="AlphaFoldDB" id="A0A926RWR0"/>
<evidence type="ECO:0000313" key="12">
    <source>
        <dbReference type="EMBL" id="MBD1380176.1"/>
    </source>
</evidence>
<dbReference type="Pfam" id="PF01931">
    <property type="entry name" value="NTPase_I-T"/>
    <property type="match status" value="1"/>
</dbReference>
<sequence>MKIAIGSLNPVKVNAVKRGFEKFTSLLFVETNANSNVSSQPFSDEETMQGAINRSINALENEKADLGIGLEGGVVETPHGFYLCNWGALKDPENKPIVAGGARLLLPDEIGLEVKAGRELGDVMDQYTKKQHVRKEEGAIGIFSSGFVKRTDMFTHIVKLLAGQYLYYADGEIKRKLHASLKNQK</sequence>
<comment type="caution">
    <text evidence="12">The sequence shown here is derived from an EMBL/GenBank/DDBJ whole genome shotgun (WGS) entry which is preliminary data.</text>
</comment>
<dbReference type="InterPro" id="IPR026533">
    <property type="entry name" value="NTPase/PRRC1"/>
</dbReference>
<comment type="caution">
    <text evidence="10">Lacks conserved residue(s) required for the propagation of feature annotation.</text>
</comment>
<evidence type="ECO:0000256" key="5">
    <source>
        <dbReference type="ARBA" id="ARBA00022842"/>
    </source>
</evidence>
<dbReference type="NCBIfam" id="NF002850">
    <property type="entry name" value="PRK03114.1"/>
    <property type="match status" value="1"/>
</dbReference>
<dbReference type="HAMAP" id="MF_00648">
    <property type="entry name" value="Non_canon_purine_NTPase_YjjX"/>
    <property type="match status" value="1"/>
</dbReference>
<dbReference type="InterPro" id="IPR050299">
    <property type="entry name" value="YjjX_NTPase"/>
</dbReference>
<dbReference type="PANTHER" id="PTHR34699:SF2">
    <property type="entry name" value="NON-CANONICAL PURINE NTP PHOSPHATASE_PRRC1 DOMAIN-CONTAINING PROTEIN"/>
    <property type="match status" value="1"/>
</dbReference>
<proteinExistence type="inferred from homology"/>
<evidence type="ECO:0000256" key="8">
    <source>
        <dbReference type="ARBA" id="ARBA00048174"/>
    </source>
</evidence>